<dbReference type="GO" id="GO:0005886">
    <property type="term" value="C:plasma membrane"/>
    <property type="evidence" value="ECO:0007669"/>
    <property type="project" value="UniProtKB-SubCell"/>
</dbReference>
<protein>
    <submittedName>
        <fullName evidence="10">DUF421 domain-containing protein</fullName>
    </submittedName>
</protein>
<evidence type="ECO:0000313" key="11">
    <source>
        <dbReference type="Proteomes" id="UP000647416"/>
    </source>
</evidence>
<comment type="similarity">
    <text evidence="2">Belongs to the UPF0702 family.</text>
</comment>
<evidence type="ECO:0000256" key="7">
    <source>
        <dbReference type="SAM" id="Phobius"/>
    </source>
</evidence>
<evidence type="ECO:0000256" key="1">
    <source>
        <dbReference type="ARBA" id="ARBA00004651"/>
    </source>
</evidence>
<reference evidence="10" key="1">
    <citation type="submission" date="2020-08" db="EMBL/GenBank/DDBJ databases">
        <title>Genome public.</title>
        <authorList>
            <person name="Liu C."/>
            <person name="Sun Q."/>
        </authorList>
    </citation>
    <scope>NUCLEOTIDE SEQUENCE</scope>
    <source>
        <strain evidence="10">NSJ-50</strain>
    </source>
</reference>
<evidence type="ECO:0000259" key="9">
    <source>
        <dbReference type="Pfam" id="PF20730"/>
    </source>
</evidence>
<feature type="transmembrane region" description="Helical" evidence="7">
    <location>
        <begin position="6"/>
        <end position="23"/>
    </location>
</feature>
<evidence type="ECO:0000259" key="8">
    <source>
        <dbReference type="Pfam" id="PF04239"/>
    </source>
</evidence>
<comment type="caution">
    <text evidence="10">The sequence shown here is derived from an EMBL/GenBank/DDBJ whole genome shotgun (WGS) entry which is preliminary data.</text>
</comment>
<comment type="subcellular location">
    <subcellularLocation>
        <location evidence="1">Cell membrane</location>
        <topology evidence="1">Multi-pass membrane protein</topology>
    </subcellularLocation>
</comment>
<feature type="domain" description="YetF C-terminal" evidence="8">
    <location>
        <begin position="81"/>
        <end position="212"/>
    </location>
</feature>
<evidence type="ECO:0000256" key="2">
    <source>
        <dbReference type="ARBA" id="ARBA00006448"/>
    </source>
</evidence>
<keyword evidence="3" id="KW-1003">Cell membrane</keyword>
<keyword evidence="6 7" id="KW-0472">Membrane</keyword>
<dbReference type="Gene3D" id="3.30.240.20">
    <property type="entry name" value="bsu07140 like domains"/>
    <property type="match status" value="2"/>
</dbReference>
<keyword evidence="11" id="KW-1185">Reference proteome</keyword>
<proteinExistence type="inferred from homology"/>
<evidence type="ECO:0000256" key="6">
    <source>
        <dbReference type="ARBA" id="ARBA00023136"/>
    </source>
</evidence>
<evidence type="ECO:0000256" key="3">
    <source>
        <dbReference type="ARBA" id="ARBA00022475"/>
    </source>
</evidence>
<name>A0A926F9W1_9FIRM</name>
<feature type="transmembrane region" description="Helical" evidence="7">
    <location>
        <begin position="58"/>
        <end position="78"/>
    </location>
</feature>
<dbReference type="Pfam" id="PF20730">
    <property type="entry name" value="YetF_N"/>
    <property type="match status" value="1"/>
</dbReference>
<dbReference type="InterPro" id="IPR023090">
    <property type="entry name" value="UPF0702_alpha/beta_dom_sf"/>
</dbReference>
<dbReference type="RefSeq" id="WP_262431171.1">
    <property type="nucleotide sequence ID" value="NZ_JACRTE010000001.1"/>
</dbReference>
<dbReference type="Proteomes" id="UP000647416">
    <property type="component" value="Unassembled WGS sequence"/>
</dbReference>
<dbReference type="PANTHER" id="PTHR34582:SF6">
    <property type="entry name" value="UPF0702 TRANSMEMBRANE PROTEIN YCAP"/>
    <property type="match status" value="1"/>
</dbReference>
<dbReference type="Pfam" id="PF04239">
    <property type="entry name" value="DUF421"/>
    <property type="match status" value="1"/>
</dbReference>
<evidence type="ECO:0000256" key="5">
    <source>
        <dbReference type="ARBA" id="ARBA00022989"/>
    </source>
</evidence>
<organism evidence="10 11">
    <name type="scientific">Qingrenia yutianensis</name>
    <dbReference type="NCBI Taxonomy" id="2763676"/>
    <lineage>
        <taxon>Bacteria</taxon>
        <taxon>Bacillati</taxon>
        <taxon>Bacillota</taxon>
        <taxon>Clostridia</taxon>
        <taxon>Eubacteriales</taxon>
        <taxon>Oscillospiraceae</taxon>
        <taxon>Qingrenia</taxon>
    </lineage>
</organism>
<evidence type="ECO:0000313" key="10">
    <source>
        <dbReference type="EMBL" id="MBC8595487.1"/>
    </source>
</evidence>
<evidence type="ECO:0000256" key="4">
    <source>
        <dbReference type="ARBA" id="ARBA00022692"/>
    </source>
</evidence>
<accession>A0A926F9W1</accession>
<keyword evidence="4 7" id="KW-0812">Transmembrane</keyword>
<dbReference type="EMBL" id="JACRTE010000001">
    <property type="protein sequence ID" value="MBC8595487.1"/>
    <property type="molecule type" value="Genomic_DNA"/>
</dbReference>
<feature type="domain" description="YetF-like N-terminal transmembrane" evidence="9">
    <location>
        <begin position="12"/>
        <end position="78"/>
    </location>
</feature>
<dbReference type="InterPro" id="IPR007353">
    <property type="entry name" value="DUF421"/>
</dbReference>
<gene>
    <name evidence="10" type="ORF">H8706_01200</name>
</gene>
<keyword evidence="5 7" id="KW-1133">Transmembrane helix</keyword>
<sequence>MYLLRIASTSFASIIVLFLLTKIMGNKQISQFNMFDYINSITIGSIAAEMATDEVPDFFDPLIAMVVYTVVVVVIAYLTNKSLAMRRFFTGKSLILYDNGTLYRQNFAKSKLDINEFLMECRLAGYFDLSQIQTAIIEENGKISFLPKAGDRPATPTDLNLSPKQDKVLYSLILDGEILYKNLSAIGKDENWLKKQLSLNKTKNVEEIFLAVCDEYDNFTVYKANNDDNKNDIFQ</sequence>
<dbReference type="PANTHER" id="PTHR34582">
    <property type="entry name" value="UPF0702 TRANSMEMBRANE PROTEIN YCAP"/>
    <property type="match status" value="1"/>
</dbReference>
<dbReference type="InterPro" id="IPR048454">
    <property type="entry name" value="YetF_N"/>
</dbReference>
<dbReference type="AlphaFoldDB" id="A0A926F9W1"/>